<name>A0ABQ6FZQ3_9CHLR</name>
<organism evidence="1 2">
    <name type="scientific">Dictyobacter halimunensis</name>
    <dbReference type="NCBI Taxonomy" id="3026934"/>
    <lineage>
        <taxon>Bacteria</taxon>
        <taxon>Bacillati</taxon>
        <taxon>Chloroflexota</taxon>
        <taxon>Ktedonobacteria</taxon>
        <taxon>Ktedonobacterales</taxon>
        <taxon>Dictyobacteraceae</taxon>
        <taxon>Dictyobacter</taxon>
    </lineage>
</organism>
<accession>A0ABQ6FZQ3</accession>
<evidence type="ECO:0000313" key="1">
    <source>
        <dbReference type="EMBL" id="GLV59079.1"/>
    </source>
</evidence>
<reference evidence="1 2" key="1">
    <citation type="submission" date="2023-02" db="EMBL/GenBank/DDBJ databases">
        <title>Dictyobacter halimunensis sp. nov., a new member of the class Ktedonobacteria from forest soil in a geothermal area.</title>
        <authorList>
            <person name="Rachmania M.K."/>
            <person name="Ningsih F."/>
            <person name="Sakai Y."/>
            <person name="Yabe S."/>
            <person name="Yokota A."/>
            <person name="Sjamsuridzal W."/>
        </authorList>
    </citation>
    <scope>NUCLEOTIDE SEQUENCE [LARGE SCALE GENOMIC DNA]</scope>
    <source>
        <strain evidence="1 2">S3.2.2.5</strain>
    </source>
</reference>
<gene>
    <name evidence="1" type="ORF">KDH_59070</name>
</gene>
<evidence type="ECO:0000313" key="2">
    <source>
        <dbReference type="Proteomes" id="UP001344906"/>
    </source>
</evidence>
<proteinExistence type="predicted"/>
<evidence type="ECO:0008006" key="3">
    <source>
        <dbReference type="Google" id="ProtNLM"/>
    </source>
</evidence>
<dbReference type="Proteomes" id="UP001344906">
    <property type="component" value="Unassembled WGS sequence"/>
</dbReference>
<protein>
    <recommendedName>
        <fullName evidence="3">DprA winged helix domain-containing protein</fullName>
    </recommendedName>
</protein>
<dbReference type="EMBL" id="BSRI01000002">
    <property type="protein sequence ID" value="GLV59079.1"/>
    <property type="molecule type" value="Genomic_DNA"/>
</dbReference>
<keyword evidence="2" id="KW-1185">Reference proteome</keyword>
<sequence length="88" mass="10075">MGALPLLIPRRVEGAEMPFINQQERLSPAEHRARQLYLAIDGQKNIEELTHTIHINREELVSALSMLIQQQRILLYEPGGRLVDSSFL</sequence>
<comment type="caution">
    <text evidence="1">The sequence shown here is derived from an EMBL/GenBank/DDBJ whole genome shotgun (WGS) entry which is preliminary data.</text>
</comment>